<protein>
    <submittedName>
        <fullName evidence="2">Uncharacterized protein</fullName>
    </submittedName>
</protein>
<evidence type="ECO:0000313" key="2">
    <source>
        <dbReference type="EMBL" id="MCT8970875.1"/>
    </source>
</evidence>
<evidence type="ECO:0000256" key="1">
    <source>
        <dbReference type="SAM" id="MobiDB-lite"/>
    </source>
</evidence>
<name>A0AAW5QSE0_9HYPH</name>
<gene>
    <name evidence="2" type="ORF">MUB46_03285</name>
</gene>
<dbReference type="RefSeq" id="WP_261614453.1">
    <property type="nucleotide sequence ID" value="NZ_JALIDZ010000002.1"/>
</dbReference>
<evidence type="ECO:0000313" key="3">
    <source>
        <dbReference type="Proteomes" id="UP001320898"/>
    </source>
</evidence>
<proteinExistence type="predicted"/>
<dbReference type="Proteomes" id="UP001320898">
    <property type="component" value="Unassembled WGS sequence"/>
</dbReference>
<sequence>MSATAALPASVDREGHSALPAPPREVKAEAAIAELADTLSLVRHHRHDRFISANGLEEAERLAAVFEGQDFQSKIARAVAYVEARARPATGDEVGRQIALLLGSYPNARPSDPAVYSRMLIEDVRAAQPTWAALDSACRHWRQNQKWPPSVAELLDELGRAESRWRVRADMMRSATETIQHHRELIDRTKARDALIEAERADLSEPE</sequence>
<comment type="caution">
    <text evidence="2">The sequence shown here is derived from an EMBL/GenBank/DDBJ whole genome shotgun (WGS) entry which is preliminary data.</text>
</comment>
<reference evidence="2 3" key="1">
    <citation type="submission" date="2022-04" db="EMBL/GenBank/DDBJ databases">
        <authorList>
            <person name="Ye Y.-Q."/>
            <person name="Du Z.-J."/>
        </authorList>
    </citation>
    <scope>NUCLEOTIDE SEQUENCE [LARGE SCALE GENOMIC DNA]</scope>
    <source>
        <strain evidence="2 3">A6E488</strain>
    </source>
</reference>
<accession>A0AAW5QSE0</accession>
<keyword evidence="3" id="KW-1185">Reference proteome</keyword>
<dbReference type="AlphaFoldDB" id="A0AAW5QSE0"/>
<feature type="region of interest" description="Disordered" evidence="1">
    <location>
        <begin position="1"/>
        <end position="23"/>
    </location>
</feature>
<organism evidence="2 3">
    <name type="scientific">Microbaculum marinisediminis</name>
    <dbReference type="NCBI Taxonomy" id="2931392"/>
    <lineage>
        <taxon>Bacteria</taxon>
        <taxon>Pseudomonadati</taxon>
        <taxon>Pseudomonadota</taxon>
        <taxon>Alphaproteobacteria</taxon>
        <taxon>Hyphomicrobiales</taxon>
        <taxon>Tepidamorphaceae</taxon>
        <taxon>Microbaculum</taxon>
    </lineage>
</organism>
<dbReference type="EMBL" id="JALIDZ010000002">
    <property type="protein sequence ID" value="MCT8970875.1"/>
    <property type="molecule type" value="Genomic_DNA"/>
</dbReference>